<dbReference type="Gene3D" id="1.20.1250.20">
    <property type="entry name" value="MFS general substrate transporter like domains"/>
    <property type="match status" value="1"/>
</dbReference>
<proteinExistence type="predicted"/>
<keyword evidence="3" id="KW-1185">Reference proteome</keyword>
<dbReference type="EMBL" id="JBHSQK010000012">
    <property type="protein sequence ID" value="MFC5948170.1"/>
    <property type="molecule type" value="Genomic_DNA"/>
</dbReference>
<feature type="transmembrane region" description="Helical" evidence="1">
    <location>
        <begin position="34"/>
        <end position="52"/>
    </location>
</feature>
<dbReference type="PANTHER" id="PTHR23530:SF1">
    <property type="entry name" value="PERMEASE, MAJOR FACILITATOR SUPERFAMILY-RELATED"/>
    <property type="match status" value="1"/>
</dbReference>
<organism evidence="2 3">
    <name type="scientific">Pseudonocardia lutea</name>
    <dbReference type="NCBI Taxonomy" id="2172015"/>
    <lineage>
        <taxon>Bacteria</taxon>
        <taxon>Bacillati</taxon>
        <taxon>Actinomycetota</taxon>
        <taxon>Actinomycetes</taxon>
        <taxon>Pseudonocardiales</taxon>
        <taxon>Pseudonocardiaceae</taxon>
        <taxon>Pseudonocardia</taxon>
    </lineage>
</organism>
<dbReference type="InterPro" id="IPR053160">
    <property type="entry name" value="MFS_DHA3_Transporter"/>
</dbReference>
<protein>
    <submittedName>
        <fullName evidence="2">MFS transporter</fullName>
    </submittedName>
</protein>
<dbReference type="Pfam" id="PF07690">
    <property type="entry name" value="MFS_1"/>
    <property type="match status" value="1"/>
</dbReference>
<keyword evidence="1" id="KW-0472">Membrane</keyword>
<feature type="transmembrane region" description="Helical" evidence="1">
    <location>
        <begin position="280"/>
        <end position="311"/>
    </location>
</feature>
<sequence length="380" mass="38052">MRLLVGWALLADAVPLYPLYALFFADHGMSGAEISVLFAIWSVSGLVAEVPSGALSDRFSRRRVLAAGGILQAAAYALWLLAPGLPGFAAGFVLWGVGGALFSGTVEALVYETLGAAGAVDRYAGVRGLVTAAEHAAQVPSAAAATVLVATGGYGPVGWVSVGTCLAAAGLTCAFPDPPRVGPPDDEDAPAEPAEDLSYWRTLRAGLAEAVGSRTVRGALVGAAVVGGVGALEEYFPLIVGQQPAVPLVAVPGLLVLVALAGAAGAALGGRAGGLQGRGLGALLVLAAAALLVADHGGAIGLVALGVHFALQQCLQVVTDTRVQERLSGRARATVISVSTLGMEVASLAVVATWALGGTPAVALGLLGLAPALWWLLRRV</sequence>
<name>A0ABW1I4L0_9PSEU</name>
<evidence type="ECO:0000313" key="2">
    <source>
        <dbReference type="EMBL" id="MFC5948170.1"/>
    </source>
</evidence>
<keyword evidence="1" id="KW-1133">Transmembrane helix</keyword>
<dbReference type="PANTHER" id="PTHR23530">
    <property type="entry name" value="TRANSPORT PROTEIN-RELATED"/>
    <property type="match status" value="1"/>
</dbReference>
<comment type="caution">
    <text evidence="2">The sequence shown here is derived from an EMBL/GenBank/DDBJ whole genome shotgun (WGS) entry which is preliminary data.</text>
</comment>
<dbReference type="SUPFAM" id="SSF103473">
    <property type="entry name" value="MFS general substrate transporter"/>
    <property type="match status" value="1"/>
</dbReference>
<dbReference type="InterPro" id="IPR036259">
    <property type="entry name" value="MFS_trans_sf"/>
</dbReference>
<dbReference type="InterPro" id="IPR011701">
    <property type="entry name" value="MFS"/>
</dbReference>
<feature type="transmembrane region" description="Helical" evidence="1">
    <location>
        <begin position="361"/>
        <end position="377"/>
    </location>
</feature>
<reference evidence="3" key="1">
    <citation type="journal article" date="2019" name="Int. J. Syst. Evol. Microbiol.">
        <title>The Global Catalogue of Microorganisms (GCM) 10K type strain sequencing project: providing services to taxonomists for standard genome sequencing and annotation.</title>
        <authorList>
            <consortium name="The Broad Institute Genomics Platform"/>
            <consortium name="The Broad Institute Genome Sequencing Center for Infectious Disease"/>
            <person name="Wu L."/>
            <person name="Ma J."/>
        </authorList>
    </citation>
    <scope>NUCLEOTIDE SEQUENCE [LARGE SCALE GENOMIC DNA]</scope>
    <source>
        <strain evidence="3">CGMCC 4.7397</strain>
    </source>
</reference>
<feature type="transmembrane region" description="Helical" evidence="1">
    <location>
        <begin position="88"/>
        <end position="110"/>
    </location>
</feature>
<dbReference type="RefSeq" id="WP_379565232.1">
    <property type="nucleotide sequence ID" value="NZ_JBHSQK010000012.1"/>
</dbReference>
<feature type="transmembrane region" description="Helical" evidence="1">
    <location>
        <begin position="64"/>
        <end position="82"/>
    </location>
</feature>
<feature type="transmembrane region" description="Helical" evidence="1">
    <location>
        <begin position="245"/>
        <end position="268"/>
    </location>
</feature>
<evidence type="ECO:0000313" key="3">
    <source>
        <dbReference type="Proteomes" id="UP001596119"/>
    </source>
</evidence>
<gene>
    <name evidence="2" type="ORF">ACFQH9_07775</name>
</gene>
<evidence type="ECO:0000256" key="1">
    <source>
        <dbReference type="SAM" id="Phobius"/>
    </source>
</evidence>
<keyword evidence="1" id="KW-0812">Transmembrane</keyword>
<dbReference type="Proteomes" id="UP001596119">
    <property type="component" value="Unassembled WGS sequence"/>
</dbReference>
<accession>A0ABW1I4L0</accession>